<evidence type="ECO:0000313" key="6">
    <source>
        <dbReference type="Proteomes" id="UP000780690"/>
    </source>
</evidence>
<comment type="caution">
    <text evidence="5">The sequence shown here is derived from an EMBL/GenBank/DDBJ whole genome shotgun (WGS) entry which is preliminary data.</text>
</comment>
<dbReference type="Proteomes" id="UP000780690">
    <property type="component" value="Unassembled WGS sequence"/>
</dbReference>
<protein>
    <submittedName>
        <fullName evidence="5">Arginase family protein</fullName>
    </submittedName>
</protein>
<dbReference type="RefSeq" id="WP_167134628.1">
    <property type="nucleotide sequence ID" value="NZ_VWXD01000001.1"/>
</dbReference>
<dbReference type="PANTHER" id="PTHR43782">
    <property type="entry name" value="ARGINASE"/>
    <property type="match status" value="1"/>
</dbReference>
<comment type="similarity">
    <text evidence="4">Belongs to the arginase family.</text>
</comment>
<dbReference type="PRINTS" id="PR00116">
    <property type="entry name" value="ARGINASE"/>
</dbReference>
<dbReference type="CDD" id="cd09999">
    <property type="entry name" value="Arginase-like_1"/>
    <property type="match status" value="1"/>
</dbReference>
<gene>
    <name evidence="5" type="ORF">F3J38_02020</name>
</gene>
<name>A0ABX0QTM0_9GAMM</name>
<sequence>MKTDSSTLRLIFPQWQGGGPIDTFVPELPAEDALKGYFLGSRLLNFLAPESGGKKAEIPVSLKLADRTEKKGIIAYDAVVKNIRTALSVIREHAPERIVTLGGECSVSVVPFTYLADKYRDDVAVVWVDAHPDLNYPGEGSRGYHAMALASVLGHGDEQLQSLLPASIEPSRVLIVGLRAWEKEGGTPERQHELGVKSYPPTAVSEDSVPVMDWLESTGASKVLIHFDLDVIDPAEMIAAVGTDPDGMKISEVSRLINDIAQGFDVVGLTVAEPMPRVAIKLQKLLSDLPLLRKE</sequence>
<evidence type="ECO:0000313" key="5">
    <source>
        <dbReference type="EMBL" id="NIE98854.1"/>
    </source>
</evidence>
<proteinExistence type="inferred from homology"/>
<dbReference type="Gene3D" id="3.40.800.10">
    <property type="entry name" value="Ureohydrolase domain"/>
    <property type="match status" value="1"/>
</dbReference>
<keyword evidence="6" id="KW-1185">Reference proteome</keyword>
<keyword evidence="1" id="KW-0479">Metal-binding</keyword>
<organism evidence="5 6">
    <name type="scientific">Candidatus Pantoea formicae</name>
    <dbReference type="NCBI Taxonomy" id="2608355"/>
    <lineage>
        <taxon>Bacteria</taxon>
        <taxon>Pseudomonadati</taxon>
        <taxon>Pseudomonadota</taxon>
        <taxon>Gammaproteobacteria</taxon>
        <taxon>Enterobacterales</taxon>
        <taxon>Erwiniaceae</taxon>
        <taxon>Pantoea</taxon>
    </lineage>
</organism>
<dbReference type="EMBL" id="VWXD01000001">
    <property type="protein sequence ID" value="NIE98854.1"/>
    <property type="molecule type" value="Genomic_DNA"/>
</dbReference>
<evidence type="ECO:0000256" key="3">
    <source>
        <dbReference type="ARBA" id="ARBA00023211"/>
    </source>
</evidence>
<dbReference type="InterPro" id="IPR006035">
    <property type="entry name" value="Ureohydrolase"/>
</dbReference>
<dbReference type="SUPFAM" id="SSF52768">
    <property type="entry name" value="Arginase/deacetylase"/>
    <property type="match status" value="1"/>
</dbReference>
<dbReference type="Pfam" id="PF00491">
    <property type="entry name" value="Arginase"/>
    <property type="match status" value="1"/>
</dbReference>
<evidence type="ECO:0000256" key="1">
    <source>
        <dbReference type="ARBA" id="ARBA00022723"/>
    </source>
</evidence>
<evidence type="ECO:0000256" key="2">
    <source>
        <dbReference type="ARBA" id="ARBA00022801"/>
    </source>
</evidence>
<dbReference type="InterPro" id="IPR023696">
    <property type="entry name" value="Ureohydrolase_dom_sf"/>
</dbReference>
<dbReference type="PROSITE" id="PS51409">
    <property type="entry name" value="ARGINASE_2"/>
    <property type="match status" value="1"/>
</dbReference>
<keyword evidence="3" id="KW-0464">Manganese</keyword>
<accession>A0ABX0QTM0</accession>
<reference evidence="5 6" key="1">
    <citation type="journal article" date="2019" name="bioRxiv">
        <title>Bacteria contribute to plant secondary compound degradation in a generalist herbivore system.</title>
        <authorList>
            <person name="Francoeur C.B."/>
            <person name="Khadempour L."/>
            <person name="Moreira-Soto R.D."/>
            <person name="Gotting K."/>
            <person name="Book A.J."/>
            <person name="Pinto-Tomas A.A."/>
            <person name="Keefover-Ring K."/>
            <person name="Currie C.R."/>
        </authorList>
    </citation>
    <scope>NUCLEOTIDE SEQUENCE [LARGE SCALE GENOMIC DNA]</scope>
    <source>
        <strain evidence="5 6">Acro-805</strain>
    </source>
</reference>
<dbReference type="PANTHER" id="PTHR43782:SF3">
    <property type="entry name" value="ARGINASE"/>
    <property type="match status" value="1"/>
</dbReference>
<evidence type="ECO:0000256" key="4">
    <source>
        <dbReference type="PROSITE-ProRule" id="PRU00742"/>
    </source>
</evidence>
<keyword evidence="2" id="KW-0378">Hydrolase</keyword>